<feature type="domain" description="Immunoglobulin V-set" evidence="1">
    <location>
        <begin position="4"/>
        <end position="65"/>
    </location>
</feature>
<dbReference type="InterPro" id="IPR013783">
    <property type="entry name" value="Ig-like_fold"/>
</dbReference>
<dbReference type="Proteomes" id="UP000265040">
    <property type="component" value="Chromosome 18"/>
</dbReference>
<dbReference type="GeneTree" id="ENSGT01150000289264"/>
<protein>
    <recommendedName>
        <fullName evidence="1">Immunoglobulin V-set domain-containing protein</fullName>
    </recommendedName>
</protein>
<dbReference type="SUPFAM" id="SSF48726">
    <property type="entry name" value="Immunoglobulin"/>
    <property type="match status" value="1"/>
</dbReference>
<dbReference type="InterPro" id="IPR036179">
    <property type="entry name" value="Ig-like_dom_sf"/>
</dbReference>
<dbReference type="AlphaFoldDB" id="A0A3Q1KDZ3"/>
<dbReference type="Gene3D" id="2.60.40.10">
    <property type="entry name" value="Immunoglobulins"/>
    <property type="match status" value="1"/>
</dbReference>
<dbReference type="Ensembl" id="ENSATET00000033780.2">
    <property type="protein sequence ID" value="ENSATEP00000033296.2"/>
    <property type="gene ID" value="ENSATEG00000022952.2"/>
</dbReference>
<reference evidence="2" key="1">
    <citation type="submission" date="2021-04" db="EMBL/GenBank/DDBJ databases">
        <authorList>
            <consortium name="Wellcome Sanger Institute Data Sharing"/>
        </authorList>
    </citation>
    <scope>NUCLEOTIDE SEQUENCE [LARGE SCALE GENOMIC DNA]</scope>
</reference>
<dbReference type="InParanoid" id="A0A3Q1KDZ3"/>
<reference evidence="2" key="3">
    <citation type="submission" date="2025-09" db="UniProtKB">
        <authorList>
            <consortium name="Ensembl"/>
        </authorList>
    </citation>
    <scope>IDENTIFICATION</scope>
</reference>
<dbReference type="OrthoDB" id="8960739at2759"/>
<sequence length="84" mass="9855">VKQTYVHVSYVISGYQHPFYRGLVELKDREKKEGDVSLILRNVTFNDTGTYECHVVQRGTNHRKRSILEKTVHVCTRFALTLQF</sequence>
<dbReference type="Pfam" id="PF07686">
    <property type="entry name" value="V-set"/>
    <property type="match status" value="1"/>
</dbReference>
<proteinExistence type="predicted"/>
<accession>A0A3Q1KDZ3</accession>
<dbReference type="InterPro" id="IPR013106">
    <property type="entry name" value="Ig_V-set"/>
</dbReference>
<organism evidence="2 3">
    <name type="scientific">Anabas testudineus</name>
    <name type="common">Climbing perch</name>
    <name type="synonym">Anthias testudineus</name>
    <dbReference type="NCBI Taxonomy" id="64144"/>
    <lineage>
        <taxon>Eukaryota</taxon>
        <taxon>Metazoa</taxon>
        <taxon>Chordata</taxon>
        <taxon>Craniata</taxon>
        <taxon>Vertebrata</taxon>
        <taxon>Euteleostomi</taxon>
        <taxon>Actinopterygii</taxon>
        <taxon>Neopterygii</taxon>
        <taxon>Teleostei</taxon>
        <taxon>Neoteleostei</taxon>
        <taxon>Acanthomorphata</taxon>
        <taxon>Anabantaria</taxon>
        <taxon>Anabantiformes</taxon>
        <taxon>Anabantoidei</taxon>
        <taxon>Anabantidae</taxon>
        <taxon>Anabas</taxon>
    </lineage>
</organism>
<name>A0A3Q1KDZ3_ANATE</name>
<reference evidence="2" key="2">
    <citation type="submission" date="2025-08" db="UniProtKB">
        <authorList>
            <consortium name="Ensembl"/>
        </authorList>
    </citation>
    <scope>IDENTIFICATION</scope>
</reference>
<evidence type="ECO:0000259" key="1">
    <source>
        <dbReference type="Pfam" id="PF07686"/>
    </source>
</evidence>
<evidence type="ECO:0000313" key="3">
    <source>
        <dbReference type="Proteomes" id="UP000265040"/>
    </source>
</evidence>
<keyword evidence="3" id="KW-1185">Reference proteome</keyword>
<evidence type="ECO:0000313" key="2">
    <source>
        <dbReference type="Ensembl" id="ENSATEP00000033296.2"/>
    </source>
</evidence>